<feature type="compositionally biased region" description="Polar residues" evidence="1">
    <location>
        <begin position="782"/>
        <end position="792"/>
    </location>
</feature>
<reference evidence="2" key="2">
    <citation type="submission" date="2017-10" db="EMBL/GenBank/DDBJ databases">
        <title>Ladona fulva Genome sequencing and assembly.</title>
        <authorList>
            <person name="Murali S."/>
            <person name="Richards S."/>
            <person name="Bandaranaike D."/>
            <person name="Bellair M."/>
            <person name="Blankenburg K."/>
            <person name="Chao H."/>
            <person name="Dinh H."/>
            <person name="Doddapaneni H."/>
            <person name="Dugan-Rocha S."/>
            <person name="Elkadiri S."/>
            <person name="Gnanaolivu R."/>
            <person name="Hernandez B."/>
            <person name="Skinner E."/>
            <person name="Javaid M."/>
            <person name="Lee S."/>
            <person name="Li M."/>
            <person name="Ming W."/>
            <person name="Munidasa M."/>
            <person name="Muniz J."/>
            <person name="Nguyen L."/>
            <person name="Hughes D."/>
            <person name="Osuji N."/>
            <person name="Pu L.-L."/>
            <person name="Puazo M."/>
            <person name="Qu C."/>
            <person name="Quiroz J."/>
            <person name="Raj R."/>
            <person name="Weissenberger G."/>
            <person name="Xin Y."/>
            <person name="Zou X."/>
            <person name="Han Y."/>
            <person name="Worley K."/>
            <person name="Muzny D."/>
            <person name="Gibbs R."/>
        </authorList>
    </citation>
    <scope>NUCLEOTIDE SEQUENCE</scope>
    <source>
        <strain evidence="2">Sampled in the wild</strain>
    </source>
</reference>
<feature type="compositionally biased region" description="Pro residues" evidence="1">
    <location>
        <begin position="256"/>
        <end position="282"/>
    </location>
</feature>
<feature type="compositionally biased region" description="Acidic residues" evidence="1">
    <location>
        <begin position="2144"/>
        <end position="2168"/>
    </location>
</feature>
<feature type="region of interest" description="Disordered" evidence="1">
    <location>
        <begin position="1568"/>
        <end position="1744"/>
    </location>
</feature>
<feature type="compositionally biased region" description="Acidic residues" evidence="1">
    <location>
        <begin position="3339"/>
        <end position="3349"/>
    </location>
</feature>
<feature type="compositionally biased region" description="Basic and acidic residues" evidence="1">
    <location>
        <begin position="801"/>
        <end position="817"/>
    </location>
</feature>
<feature type="compositionally biased region" description="Polar residues" evidence="1">
    <location>
        <begin position="3375"/>
        <end position="3393"/>
    </location>
</feature>
<gene>
    <name evidence="2" type="ORF">J437_LFUL010777</name>
</gene>
<feature type="compositionally biased region" description="Basic and acidic residues" evidence="1">
    <location>
        <begin position="827"/>
        <end position="880"/>
    </location>
</feature>
<feature type="region of interest" description="Disordered" evidence="1">
    <location>
        <begin position="2297"/>
        <end position="2317"/>
    </location>
</feature>
<feature type="region of interest" description="Disordered" evidence="1">
    <location>
        <begin position="1021"/>
        <end position="1049"/>
    </location>
</feature>
<feature type="region of interest" description="Disordered" evidence="1">
    <location>
        <begin position="2137"/>
        <end position="2169"/>
    </location>
</feature>
<feature type="compositionally biased region" description="Polar residues" evidence="1">
    <location>
        <begin position="1245"/>
        <end position="1254"/>
    </location>
</feature>
<feature type="compositionally biased region" description="Low complexity" evidence="1">
    <location>
        <begin position="208"/>
        <end position="217"/>
    </location>
</feature>
<feature type="compositionally biased region" description="Basic and acidic residues" evidence="1">
    <location>
        <begin position="1257"/>
        <end position="1286"/>
    </location>
</feature>
<feature type="compositionally biased region" description="Basic and acidic residues" evidence="1">
    <location>
        <begin position="2623"/>
        <end position="2632"/>
    </location>
</feature>
<feature type="compositionally biased region" description="Low complexity" evidence="1">
    <location>
        <begin position="3011"/>
        <end position="3025"/>
    </location>
</feature>
<feature type="compositionally biased region" description="Acidic residues" evidence="1">
    <location>
        <begin position="2652"/>
        <end position="2661"/>
    </location>
</feature>
<feature type="compositionally biased region" description="Low complexity" evidence="1">
    <location>
        <begin position="3420"/>
        <end position="3432"/>
    </location>
</feature>
<feature type="compositionally biased region" description="Basic and acidic residues" evidence="1">
    <location>
        <begin position="1115"/>
        <end position="1140"/>
    </location>
</feature>
<feature type="compositionally biased region" description="Pro residues" evidence="1">
    <location>
        <begin position="3454"/>
        <end position="3465"/>
    </location>
</feature>
<feature type="compositionally biased region" description="Low complexity" evidence="1">
    <location>
        <begin position="2562"/>
        <end position="2584"/>
    </location>
</feature>
<feature type="region of interest" description="Disordered" evidence="1">
    <location>
        <begin position="934"/>
        <end position="989"/>
    </location>
</feature>
<feature type="region of interest" description="Disordered" evidence="1">
    <location>
        <begin position="3329"/>
        <end position="3496"/>
    </location>
</feature>
<feature type="compositionally biased region" description="Basic and acidic residues" evidence="1">
    <location>
        <begin position="735"/>
        <end position="761"/>
    </location>
</feature>
<feature type="region of interest" description="Disordered" evidence="1">
    <location>
        <begin position="1"/>
        <end position="21"/>
    </location>
</feature>
<feature type="region of interest" description="Disordered" evidence="1">
    <location>
        <begin position="1062"/>
        <end position="1431"/>
    </location>
</feature>
<feature type="compositionally biased region" description="Low complexity" evidence="1">
    <location>
        <begin position="2837"/>
        <end position="2858"/>
    </location>
</feature>
<evidence type="ECO:0000313" key="3">
    <source>
        <dbReference type="Proteomes" id="UP000792457"/>
    </source>
</evidence>
<feature type="compositionally biased region" description="Acidic residues" evidence="1">
    <location>
        <begin position="2482"/>
        <end position="2492"/>
    </location>
</feature>
<feature type="compositionally biased region" description="Polar residues" evidence="1">
    <location>
        <begin position="1374"/>
        <end position="1385"/>
    </location>
</feature>
<feature type="region of interest" description="Disordered" evidence="1">
    <location>
        <begin position="3006"/>
        <end position="3026"/>
    </location>
</feature>
<feature type="compositionally biased region" description="Basic and acidic residues" evidence="1">
    <location>
        <begin position="2005"/>
        <end position="2019"/>
    </location>
</feature>
<feature type="compositionally biased region" description="Low complexity" evidence="1">
    <location>
        <begin position="3049"/>
        <end position="3063"/>
    </location>
</feature>
<dbReference type="PANTHER" id="PTHR45716:SF2">
    <property type="entry name" value="BITESIZE, ISOFORM I"/>
    <property type="match status" value="1"/>
</dbReference>
<reference evidence="2" key="1">
    <citation type="submission" date="2013-04" db="EMBL/GenBank/DDBJ databases">
        <authorList>
            <person name="Qu J."/>
            <person name="Murali S.C."/>
            <person name="Bandaranaike D."/>
            <person name="Bellair M."/>
            <person name="Blankenburg K."/>
            <person name="Chao H."/>
            <person name="Dinh H."/>
            <person name="Doddapaneni H."/>
            <person name="Downs B."/>
            <person name="Dugan-Rocha S."/>
            <person name="Elkadiri S."/>
            <person name="Gnanaolivu R.D."/>
            <person name="Hernandez B."/>
            <person name="Javaid M."/>
            <person name="Jayaseelan J.C."/>
            <person name="Lee S."/>
            <person name="Li M."/>
            <person name="Ming W."/>
            <person name="Munidasa M."/>
            <person name="Muniz J."/>
            <person name="Nguyen L."/>
            <person name="Ongeri F."/>
            <person name="Osuji N."/>
            <person name="Pu L.-L."/>
            <person name="Puazo M."/>
            <person name="Qu C."/>
            <person name="Quiroz J."/>
            <person name="Raj R."/>
            <person name="Weissenberger G."/>
            <person name="Xin Y."/>
            <person name="Zou X."/>
            <person name="Han Y."/>
            <person name="Richards S."/>
            <person name="Worley K."/>
            <person name="Muzny D."/>
            <person name="Gibbs R."/>
        </authorList>
    </citation>
    <scope>NUCLEOTIDE SEQUENCE</scope>
    <source>
        <strain evidence="2">Sampled in the wild</strain>
    </source>
</reference>
<feature type="compositionally biased region" description="Basic and acidic residues" evidence="1">
    <location>
        <begin position="895"/>
        <end position="905"/>
    </location>
</feature>
<feature type="region of interest" description="Disordered" evidence="1">
    <location>
        <begin position="777"/>
        <end position="905"/>
    </location>
</feature>
<dbReference type="EMBL" id="KZ308516">
    <property type="protein sequence ID" value="KAG8230856.1"/>
    <property type="molecule type" value="Genomic_DNA"/>
</dbReference>
<feature type="compositionally biased region" description="Basic and acidic residues" evidence="1">
    <location>
        <begin position="2718"/>
        <end position="2756"/>
    </location>
</feature>
<feature type="compositionally biased region" description="Polar residues" evidence="1">
    <location>
        <begin position="3107"/>
        <end position="3120"/>
    </location>
</feature>
<dbReference type="OrthoDB" id="8197744at2759"/>
<dbReference type="GO" id="GO:0042043">
    <property type="term" value="F:neurexin family protein binding"/>
    <property type="evidence" value="ECO:0007669"/>
    <property type="project" value="TreeGrafter"/>
</dbReference>
<feature type="compositionally biased region" description="Basic and acidic residues" evidence="1">
    <location>
        <begin position="1876"/>
        <end position="1894"/>
    </location>
</feature>
<feature type="region of interest" description="Disordered" evidence="1">
    <location>
        <begin position="246"/>
        <end position="329"/>
    </location>
</feature>
<feature type="region of interest" description="Disordered" evidence="1">
    <location>
        <begin position="347"/>
        <end position="381"/>
    </location>
</feature>
<name>A0A8K0P286_LADFU</name>
<feature type="region of interest" description="Disordered" evidence="1">
    <location>
        <begin position="3049"/>
        <end position="3081"/>
    </location>
</feature>
<evidence type="ECO:0000313" key="2">
    <source>
        <dbReference type="EMBL" id="KAG8230856.1"/>
    </source>
</evidence>
<dbReference type="PANTHER" id="PTHR45716">
    <property type="entry name" value="BITESIZE, ISOFORM I"/>
    <property type="match status" value="1"/>
</dbReference>
<feature type="compositionally biased region" description="Basic residues" evidence="1">
    <location>
        <begin position="1289"/>
        <end position="1307"/>
    </location>
</feature>
<feature type="compositionally biased region" description="Polar residues" evidence="1">
    <location>
        <begin position="2354"/>
        <end position="2374"/>
    </location>
</feature>
<feature type="region of interest" description="Disordered" evidence="1">
    <location>
        <begin position="1816"/>
        <end position="2019"/>
    </location>
</feature>
<feature type="compositionally biased region" description="Low complexity" evidence="1">
    <location>
        <begin position="132"/>
        <end position="147"/>
    </location>
</feature>
<feature type="compositionally biased region" description="Acidic residues" evidence="1">
    <location>
        <begin position="716"/>
        <end position="732"/>
    </location>
</feature>
<keyword evidence="3" id="KW-1185">Reference proteome</keyword>
<evidence type="ECO:0000256" key="1">
    <source>
        <dbReference type="SAM" id="MobiDB-lite"/>
    </source>
</evidence>
<feature type="compositionally biased region" description="Acidic residues" evidence="1">
    <location>
        <begin position="218"/>
        <end position="229"/>
    </location>
</feature>
<feature type="region of interest" description="Disordered" evidence="1">
    <location>
        <begin position="716"/>
        <end position="761"/>
    </location>
</feature>
<feature type="compositionally biased region" description="Acidic residues" evidence="1">
    <location>
        <begin position="1335"/>
        <end position="1351"/>
    </location>
</feature>
<feature type="region of interest" description="Disordered" evidence="1">
    <location>
        <begin position="208"/>
        <end position="229"/>
    </location>
</feature>
<accession>A0A8K0P286</accession>
<feature type="compositionally biased region" description="Basic and acidic residues" evidence="1">
    <location>
        <begin position="1608"/>
        <end position="1645"/>
    </location>
</feature>
<feature type="compositionally biased region" description="Basic and acidic residues" evidence="1">
    <location>
        <begin position="1063"/>
        <end position="1078"/>
    </location>
</feature>
<feature type="region of interest" description="Disordered" evidence="1">
    <location>
        <begin position="3200"/>
        <end position="3231"/>
    </location>
</feature>
<feature type="compositionally biased region" description="Acidic residues" evidence="1">
    <location>
        <begin position="2585"/>
        <end position="2600"/>
    </location>
</feature>
<organism evidence="2 3">
    <name type="scientific">Ladona fulva</name>
    <name type="common">Scarce chaser dragonfly</name>
    <name type="synonym">Libellula fulva</name>
    <dbReference type="NCBI Taxonomy" id="123851"/>
    <lineage>
        <taxon>Eukaryota</taxon>
        <taxon>Metazoa</taxon>
        <taxon>Ecdysozoa</taxon>
        <taxon>Arthropoda</taxon>
        <taxon>Hexapoda</taxon>
        <taxon>Insecta</taxon>
        <taxon>Pterygota</taxon>
        <taxon>Palaeoptera</taxon>
        <taxon>Odonata</taxon>
        <taxon>Epiprocta</taxon>
        <taxon>Anisoptera</taxon>
        <taxon>Libelluloidea</taxon>
        <taxon>Libellulidae</taxon>
        <taxon>Ladona</taxon>
    </lineage>
</organism>
<feature type="region of interest" description="Disordered" evidence="1">
    <location>
        <begin position="2837"/>
        <end position="2867"/>
    </location>
</feature>
<feature type="region of interest" description="Disordered" evidence="1">
    <location>
        <begin position="640"/>
        <end position="664"/>
    </location>
</feature>
<dbReference type="GO" id="GO:0006887">
    <property type="term" value="P:exocytosis"/>
    <property type="evidence" value="ECO:0007669"/>
    <property type="project" value="TreeGrafter"/>
</dbReference>
<feature type="region of interest" description="Disordered" evidence="1">
    <location>
        <begin position="3098"/>
        <end position="3152"/>
    </location>
</feature>
<dbReference type="GO" id="GO:0070382">
    <property type="term" value="C:exocytic vesicle"/>
    <property type="evidence" value="ECO:0007669"/>
    <property type="project" value="TreeGrafter"/>
</dbReference>
<feature type="compositionally biased region" description="Low complexity" evidence="1">
    <location>
        <begin position="2533"/>
        <end position="2553"/>
    </location>
</feature>
<feature type="compositionally biased region" description="Low complexity" evidence="1">
    <location>
        <begin position="3271"/>
        <end position="3281"/>
    </location>
</feature>
<dbReference type="GO" id="GO:0005886">
    <property type="term" value="C:plasma membrane"/>
    <property type="evidence" value="ECO:0007669"/>
    <property type="project" value="TreeGrafter"/>
</dbReference>
<feature type="region of interest" description="Disordered" evidence="1">
    <location>
        <begin position="3261"/>
        <end position="3284"/>
    </location>
</feature>
<comment type="caution">
    <text evidence="2">The sequence shown here is derived from an EMBL/GenBank/DDBJ whole genome shotgun (WGS) entry which is preliminary data.</text>
</comment>
<feature type="compositionally biased region" description="Low complexity" evidence="1">
    <location>
        <begin position="1314"/>
        <end position="1328"/>
    </location>
</feature>
<feature type="compositionally biased region" description="Basic residues" evidence="1">
    <location>
        <begin position="2613"/>
        <end position="2622"/>
    </location>
</feature>
<feature type="compositionally biased region" description="Basic residues" evidence="1">
    <location>
        <begin position="2510"/>
        <end position="2525"/>
    </location>
</feature>
<feature type="region of interest" description="Disordered" evidence="1">
    <location>
        <begin position="2473"/>
        <end position="2810"/>
    </location>
</feature>
<sequence>MKLDGSCRTGRREMDKNEAKVTERNTTFPLENLPEWCMLPTCGLTAEISAGGRRVAEKCVEEEELRACDGGGCGKRFPLVAEGSDVTPDRDFSLSRERPPFFKQRKLVEASEELGLFGDSSFRDGYRRDAGTTTPTSASPTVAPSPSLGRSEKQQQYQPVELSRRLGTQESGEGGSPAAAALLLDYVLDEGKIQPDGEDYKLVFISSDSSSKASTTNSDEEAPAEEDCDWDYFEPARAVVVREIGGGGESEGVDGVPPPSPIPSPAPPPASPPQLRPTPTPSTPEVSKLLPATQSGAAAPTLSRRHHHAKGAVSAGGELLPRGEEGEGEGGVVALTDHIFFVEPMPAADGTSESQAGVEGGLAVSRRARRRRARRVGRSRSETDLARLHLRLTPAPDDARFLGERSGSGGFVIDEGPTLLAAGEFGPVGTVEGTGIRMWTVERDTEEYGPGGKRTIIPVPVPVPVPAWPARFEKGEEGEGGGSHTLPRGSMGDAVSVADIVYLGPAGSNAVRIRIRSFQRSSSHDQPTSVPETHSSVSHVSVVGSASSAPSSWYAWHRVLDSQSSPTHQQAFTSSVTLSSSLQDCYSGGEGVGEPSPGELKEIIEINTPPETLTCHPIEEEKASEVAESLQKGVVGVVETSYPPSDGDVESGAETGAVEEKERKDPVPIEEIYLIEPGTVGEMKEGEGAETVCSPVAEGELLLSAESSKCESVTEVAEEDAGVGKVEEEDGVGGDAKKEREVEEENAKNGDKEGKKEEIDEKSAILLENAVTEAMKVEVDDNSATSNKSINELTGDGELISNDKSEAPISSEVKHEMEDNESAGDAEEIRADAASEREERNDCDKEIVCKEKGEGGEDRSGVEVEGATRKEGGDEGREVVENEECNDATGEVDSEESRNAITKEERGVEITADEWVYKESEAIEGGEEVLIEAPVGDVGDVSRDKRNNLEGDKAITEGPARCEETDDKSQEKKKEEKPEENASVDVATQFSVTESVATLVDETEAEKDAAKSEENQIVVAESVLTPNEEQHGTEVETFNGRAMPEGNPDVSMTQLEEMAQNDAELKETVSDSKEDADVRAVTSGAEESASVAMEKVEELSPTNNMVDGEVPNGDKTNENTHEPIDEQDTTTRERETAEKVESDDEETDGAVVLLSYRPLFDSEEEVTEKVGSDRAWADDGSGGGPQPSHTPGAKEISRALSPVGGVAAEEEWVGKEVGLPRLPTSTRAATEVEEVGEGEKEGLTAESSGTSRSVVQEIRRGVDDTGERQVETEGPSEGKEEEEKQASGKGRRGKRRRNRKRRRRRGKQREVEEVSVVVEEPPAPEESVQPAMDDNASDDDSVAAPDSDEYETSSGEFDLASAPRWAIMVGSIMTPPSVSSNSDAAGNSEESDSDDENFSRVFVVNPAEDEEDEGVGRERGEEDEEEDDRGGEVIADEVVKEVVVRLEGAVLPYGGAGVRLMHIRALTDDDHVAAPRFKENAIDVVDGGSHHIIPIQDGRHVPYSRSGDLPALENELPRVVSEGEKILIHVEKDSIPKEENNETYKKVSNLDIPPTLCARDYLHETDKVDGTDSLSSVSDKAEDESIDAAYGVDRSEEKESAEIGDGEGAGKRDSGTPVDKEATSGDQREANVGEESAREGCHEEEAISNTETFESVRDKETSLVEGGAAVVMETKGDAAAPGDGGGESRDNESGESEPGGGGGGAESGEDGSRLADPQPEEEEDEASRKNRAGEADSSGYDVAGDGVVVVFGGTVGGESGLTVVVEGEESKEGIFDKVIVSIAENDPEGAVDKVKEVLIEEENKSCCVSFDEAMDSTKVAPDDVSSSPIRETTEDISSEGNMLRDPPSLSGEPTCGGSEEDGAKPPQTSVVSVARAEGERIPETDGEWVKEDRISLQYHAKATGEQVSPEQDAEGAGEEEIRPSIPKGGFTTPALKTSDGEASGDGSEMAPASDGEVVCGREGSVGGESPEVAEETDPVPAGEPTGTPASSPPILPTSTSPSLPGEKEPEEGKGSVDAWKATREDEVCYGGSSLRWGNVGGGRAGEGRCVSLEDILNPEGSGRSFSGCESAVITGGGGGVYTSYVMITQDGGASREGLRRECRDVEEVEGAEEVALVGNGEDVSGRHQRVNVSVVTTETTTLVSEEEEEEEEEEQEEMDEENDGELSDEGGVVLRHVNWEEEEGKSNKGLAGYFTLTLETGTASPTPPRRPEVMSRKTIQLKDPSGNGNGIVDLPICGDLSGGEMSGESDEGMNGGEDAVKVVTGGDTLSAVVCLEEGLADDDSWVEEVDATIDDLRDDEDELGSESASSGDEAYFDREEELRGYNRAIDFTLHTILEESGEEESEAENNKSSTQGNLGQTTPGSKHKTNNSNAEADASELEKYYFFGLGNAQDDGIDDQKFANEESEISDTVSETSCSSIYSEGLESLGIAGTPGHDGITDTNENILGMDPAELASSRLEKYFLTGFLGLEPPRGLRAPLGDEDGFSENTDESGSVGSDSEGRHSPEQRRKRLVRARGAGRQHHNSGGSGGAASDAEAAAGSPSGGETSSTPQVTHSQNHLQQQQKMLGQQQQQQAQSSGQEMAEGEDSSTETDSFDETAFEKGDGQFDTVKRKKKKRKENRHQEDGKEDAVAISGEEMDGCKTPQPDLETVAEEEEEAPDTGNIDGRERAEEVAALEVENGLGPGGQGGRKQASRDSGFIGSCDDLLKDQQQQRISDGEQRSSGSDRDIKKAVQKDNKEEDSVKEDALKNKGEEETQVPTDIDPKPTLDVIGETEVAPTPVQRPVPSGSPASISRTSLSRKDSFNNWSSDEETNLMMSKMRAFFKTMVAGKIASGLRRSNSGRQGSGGEAHSASSSTNGDIPEPVEKVKPPQLVYFENELTRLMKTVPGIRDEQVKEIVEYLSSEDTWSDSYDSSDYTSSDLEGAGMCYHGRGPSGPLRTELQQQISASCQQIIRNFDNCTDDIEDDENFVRPKSNGAPISDAMHKETAFVYQRLVASFGKVAGGVGEPSSSDASSTPHSSPPLIAKVMHHIGGRLVALMHEVSAAGEGPLPSSSSPNGSPFTRNINAAGSPKTGNNQVAATMAARYRRLLRREAAAAAKDDKGSVTSTSVESECPSTDTEERSVDSDADSSSSSPPPMSRLPSLPRSKSHDLGQWQRLLLANEENRKVSAAHSYYYGYSAMGSSAMGGGVVGPGTMMSSSGVHPGGVGSRDNKESLRSSSSGVSDLAEEREEYERLSWRGSFESALAADSRTKLSLEAKRRSAGSGSGSASDLCSSSDQLDHRGRVRSCGSITSAGSRGSLLQQQQLGARARLSASGGDLLAYRSSASRGTVAEEHEGEGDDEGDGDVVGSNGALSRRRRSVPDARGPPGERSTTLPRSNTAVSASTNSLPRLPTGSAPPHGTAAAAIHKSQSLMGHHLQQAHQQQQQQPHHHHHHLFLQNVKSARYRPPGFRPPPVPPVPPKRAVSVPGLNHQSRGRGERRRQSSGESIGCA</sequence>
<feature type="compositionally biased region" description="Gly residues" evidence="1">
    <location>
        <begin position="1697"/>
        <end position="1706"/>
    </location>
</feature>
<feature type="compositionally biased region" description="Basic and acidic residues" evidence="1">
    <location>
        <begin position="940"/>
        <end position="980"/>
    </location>
</feature>
<dbReference type="Proteomes" id="UP000792457">
    <property type="component" value="Unassembled WGS sequence"/>
</dbReference>
<feature type="compositionally biased region" description="Basic residues" evidence="1">
    <location>
        <begin position="366"/>
        <end position="378"/>
    </location>
</feature>
<feature type="compositionally biased region" description="Basic and acidic residues" evidence="1">
    <location>
        <begin position="1167"/>
        <end position="1177"/>
    </location>
</feature>
<feature type="region of interest" description="Disordered" evidence="1">
    <location>
        <begin position="124"/>
        <end position="160"/>
    </location>
</feature>
<feature type="compositionally biased region" description="Polar residues" evidence="1">
    <location>
        <begin position="3064"/>
        <end position="3081"/>
    </location>
</feature>
<feature type="region of interest" description="Disordered" evidence="1">
    <location>
        <begin position="2340"/>
        <end position="2375"/>
    </location>
</feature>
<protein>
    <submittedName>
        <fullName evidence="2">Uncharacterized protein</fullName>
    </submittedName>
</protein>
<feature type="compositionally biased region" description="Acidic residues" evidence="1">
    <location>
        <begin position="881"/>
        <end position="894"/>
    </location>
</feature>
<proteinExistence type="predicted"/>